<evidence type="ECO:0000256" key="2">
    <source>
        <dbReference type="SAM" id="MobiDB-lite"/>
    </source>
</evidence>
<dbReference type="STRING" id="136037.A0A067QH41"/>
<dbReference type="InterPro" id="IPR008636">
    <property type="entry name" value="Hook_C"/>
</dbReference>
<feature type="compositionally biased region" description="Low complexity" evidence="2">
    <location>
        <begin position="509"/>
        <end position="518"/>
    </location>
</feature>
<dbReference type="Proteomes" id="UP000027135">
    <property type="component" value="Unassembled WGS sequence"/>
</dbReference>
<dbReference type="AlphaFoldDB" id="A0A067QH41"/>
<organism evidence="4 5">
    <name type="scientific">Zootermopsis nevadensis</name>
    <name type="common">Dampwood termite</name>
    <dbReference type="NCBI Taxonomy" id="136037"/>
    <lineage>
        <taxon>Eukaryota</taxon>
        <taxon>Metazoa</taxon>
        <taxon>Ecdysozoa</taxon>
        <taxon>Arthropoda</taxon>
        <taxon>Hexapoda</taxon>
        <taxon>Insecta</taxon>
        <taxon>Pterygota</taxon>
        <taxon>Neoptera</taxon>
        <taxon>Polyneoptera</taxon>
        <taxon>Dictyoptera</taxon>
        <taxon>Blattodea</taxon>
        <taxon>Blattoidea</taxon>
        <taxon>Termitoidae</taxon>
        <taxon>Termopsidae</taxon>
        <taxon>Zootermopsis</taxon>
    </lineage>
</organism>
<reference evidence="4 5" key="1">
    <citation type="journal article" date="2014" name="Nat. Commun.">
        <title>Molecular traces of alternative social organization in a termite genome.</title>
        <authorList>
            <person name="Terrapon N."/>
            <person name="Li C."/>
            <person name="Robertson H.M."/>
            <person name="Ji L."/>
            <person name="Meng X."/>
            <person name="Booth W."/>
            <person name="Chen Z."/>
            <person name="Childers C.P."/>
            <person name="Glastad K.M."/>
            <person name="Gokhale K."/>
            <person name="Gowin J."/>
            <person name="Gronenberg W."/>
            <person name="Hermansen R.A."/>
            <person name="Hu H."/>
            <person name="Hunt B.G."/>
            <person name="Huylmans A.K."/>
            <person name="Khalil S.M."/>
            <person name="Mitchell R.D."/>
            <person name="Munoz-Torres M.C."/>
            <person name="Mustard J.A."/>
            <person name="Pan H."/>
            <person name="Reese J.T."/>
            <person name="Scharf M.E."/>
            <person name="Sun F."/>
            <person name="Vogel H."/>
            <person name="Xiao J."/>
            <person name="Yang W."/>
            <person name="Yang Z."/>
            <person name="Yang Z."/>
            <person name="Zhou J."/>
            <person name="Zhu J."/>
            <person name="Brent C.S."/>
            <person name="Elsik C.G."/>
            <person name="Goodisman M.A."/>
            <person name="Liberles D.A."/>
            <person name="Roe R.M."/>
            <person name="Vargo E.L."/>
            <person name="Vilcinskas A."/>
            <person name="Wang J."/>
            <person name="Bornberg-Bauer E."/>
            <person name="Korb J."/>
            <person name="Zhang G."/>
            <person name="Liebig J."/>
        </authorList>
    </citation>
    <scope>NUCLEOTIDE SEQUENCE [LARGE SCALE GENOMIC DNA]</scope>
    <source>
        <tissue evidence="4">Whole organism</tissue>
    </source>
</reference>
<dbReference type="GO" id="GO:0031122">
    <property type="term" value="P:cytoplasmic microtubule organization"/>
    <property type="evidence" value="ECO:0007669"/>
    <property type="project" value="InterPro"/>
</dbReference>
<protein>
    <submittedName>
        <fullName evidence="4">Hook-like protein 3</fullName>
    </submittedName>
</protein>
<dbReference type="Gene3D" id="1.10.287.1490">
    <property type="match status" value="1"/>
</dbReference>
<dbReference type="EMBL" id="KK853412">
    <property type="protein sequence ID" value="KDR07771.1"/>
    <property type="molecule type" value="Genomic_DNA"/>
</dbReference>
<dbReference type="eggNOG" id="ENOG502QQM8">
    <property type="taxonomic scope" value="Eukaryota"/>
</dbReference>
<keyword evidence="1" id="KW-0175">Coiled coil</keyword>
<evidence type="ECO:0000256" key="1">
    <source>
        <dbReference type="SAM" id="Coils"/>
    </source>
</evidence>
<feature type="coiled-coil region" evidence="1">
    <location>
        <begin position="382"/>
        <end position="462"/>
    </location>
</feature>
<feature type="domain" description="Hook C-terminal" evidence="3">
    <location>
        <begin position="24"/>
        <end position="519"/>
    </location>
</feature>
<dbReference type="GO" id="GO:0005737">
    <property type="term" value="C:cytoplasm"/>
    <property type="evidence" value="ECO:0007669"/>
    <property type="project" value="TreeGrafter"/>
</dbReference>
<evidence type="ECO:0000313" key="4">
    <source>
        <dbReference type="EMBL" id="KDR07771.1"/>
    </source>
</evidence>
<evidence type="ECO:0000313" key="5">
    <source>
        <dbReference type="Proteomes" id="UP000027135"/>
    </source>
</evidence>
<dbReference type="OMA" id="XRLRTER"/>
<accession>A0A067QH41</accession>
<dbReference type="GO" id="GO:0008017">
    <property type="term" value="F:microtubule binding"/>
    <property type="evidence" value="ECO:0007669"/>
    <property type="project" value="InterPro"/>
</dbReference>
<evidence type="ECO:0000259" key="3">
    <source>
        <dbReference type="Pfam" id="PF05622"/>
    </source>
</evidence>
<dbReference type="GO" id="GO:0005813">
    <property type="term" value="C:centrosome"/>
    <property type="evidence" value="ECO:0007669"/>
    <property type="project" value="TreeGrafter"/>
</dbReference>
<proteinExistence type="predicted"/>
<feature type="coiled-coil region" evidence="1">
    <location>
        <begin position="310"/>
        <end position="351"/>
    </location>
</feature>
<feature type="coiled-coil region" evidence="1">
    <location>
        <begin position="5"/>
        <end position="257"/>
    </location>
</feature>
<dbReference type="Pfam" id="PF05622">
    <property type="entry name" value="HOOK"/>
    <property type="match status" value="1"/>
</dbReference>
<gene>
    <name evidence="4" type="ORF">L798_02555</name>
</gene>
<feature type="region of interest" description="Disordered" evidence="2">
    <location>
        <begin position="503"/>
        <end position="529"/>
    </location>
</feature>
<dbReference type="FunCoup" id="A0A067QH41">
    <property type="interactions" value="450"/>
</dbReference>
<dbReference type="GO" id="GO:0030705">
    <property type="term" value="P:cytoskeleton-dependent intracellular transport"/>
    <property type="evidence" value="ECO:0007669"/>
    <property type="project" value="TreeGrafter"/>
</dbReference>
<dbReference type="GO" id="GO:0051959">
    <property type="term" value="F:dynein light intermediate chain binding"/>
    <property type="evidence" value="ECO:0007669"/>
    <property type="project" value="TreeGrafter"/>
</dbReference>
<dbReference type="PANTHER" id="PTHR18947:SF39">
    <property type="entry name" value="PROTEIN HOOK"/>
    <property type="match status" value="1"/>
</dbReference>
<name>A0A067QH41_ZOONE</name>
<dbReference type="PANTHER" id="PTHR18947">
    <property type="entry name" value="HOOK PROTEINS"/>
    <property type="match status" value="1"/>
</dbReference>
<dbReference type="InParanoid" id="A0A067QH41"/>
<sequence length="529" mass="61717">MDPQLQRILGELEAATEARDQTAQRCHELDMQVTVLQEEKASVVLENQRLQERLYVFETLEDPGTGTVHRYKETRKQLDALKEEMFKVETTRDDYRMKVEMQEKELLELQSKLEELQKMADEARHLKDEVDILKETADKAVKYEAAIASYKKKLEEYGDLKRQVKILEDKNTHYMQQTMELEEELKKNGTWKPQVELYKKQIAELHQRLDEETKRADRSDFECKKKQEKLKAIQREKERLIIERDSLRETNEELKCSQLAGGSCTSGTTLLAETVSENMIPPEIKERLVRLQHENKMLRLNQRGPEEDKLSATQALLDESTQRVNQLRMELRLANQRIMELESQVEELHESGGVVGMRQRLADLQGQLHVAQGENERRVSQLEEREVSIAEHKQKAAALQEALRRKEAELHALEERYKKCIEKAKSVVKTLEPKQNPVSAELAILRSELLEKYKIIEDLEEEKAHAKSFHEMEQKLMTTAYCKLGLLRQREAADQRLAALSSGQGQSFLARQRQATARRLTHQQHFDSR</sequence>
<keyword evidence="5" id="KW-1185">Reference proteome</keyword>